<evidence type="ECO:0000313" key="16">
    <source>
        <dbReference type="Proteomes" id="UP000029074"/>
    </source>
</evidence>
<dbReference type="InterPro" id="IPR018095">
    <property type="entry name" value="Thymidylate_kin_CS"/>
</dbReference>
<sequence>MFITFEGIDGAGKTTQVKLLAQALQEAGRSVEVTREPGGTALGASLRRLLLEGVADGSAIDEHAEALMFAADRAQHVAQVIRPAMQRGDDVICDRYIDSSVAYQGGGRDIGADQIRALSMWATGGLVPDLTIVLDLDPALSAARLNRPADRMESAGDEFARRTREAFLAMAAAEPERFRVIDASLPVERIAADVRAAVGL</sequence>
<dbReference type="Pfam" id="PF02223">
    <property type="entry name" value="Thymidylate_kin"/>
    <property type="match status" value="1"/>
</dbReference>
<dbReference type="GO" id="GO:0005829">
    <property type="term" value="C:cytosol"/>
    <property type="evidence" value="ECO:0007669"/>
    <property type="project" value="TreeGrafter"/>
</dbReference>
<keyword evidence="7 11" id="KW-0418">Kinase</keyword>
<organism evidence="13 15">
    <name type="scientific">Bifidobacterium gallicum DSM 20093 = LMG 11596</name>
    <dbReference type="NCBI Taxonomy" id="561180"/>
    <lineage>
        <taxon>Bacteria</taxon>
        <taxon>Bacillati</taxon>
        <taxon>Actinomycetota</taxon>
        <taxon>Actinomycetes</taxon>
        <taxon>Bifidobacteriales</taxon>
        <taxon>Bifidobacteriaceae</taxon>
        <taxon>Bifidobacterium</taxon>
    </lineage>
</organism>
<dbReference type="HAMAP" id="MF_00165">
    <property type="entry name" value="Thymidylate_kinase"/>
    <property type="match status" value="1"/>
</dbReference>
<dbReference type="PANTHER" id="PTHR10344:SF4">
    <property type="entry name" value="UMP-CMP KINASE 2, MITOCHONDRIAL"/>
    <property type="match status" value="1"/>
</dbReference>
<feature type="binding site" evidence="11">
    <location>
        <begin position="7"/>
        <end position="14"/>
    </location>
    <ligand>
        <name>ATP</name>
        <dbReference type="ChEBI" id="CHEBI:30616"/>
    </ligand>
</feature>
<dbReference type="AlphaFoldDB" id="D1NVV5"/>
<evidence type="ECO:0000256" key="7">
    <source>
        <dbReference type="ARBA" id="ARBA00022777"/>
    </source>
</evidence>
<keyword evidence="6 11" id="KW-0547">Nucleotide-binding</keyword>
<dbReference type="RefSeq" id="WP_006295452.1">
    <property type="nucleotide sequence ID" value="NZ_ABXB03000004.1"/>
</dbReference>
<dbReference type="GO" id="GO:0006227">
    <property type="term" value="P:dUDP biosynthetic process"/>
    <property type="evidence" value="ECO:0007669"/>
    <property type="project" value="TreeGrafter"/>
</dbReference>
<evidence type="ECO:0000256" key="6">
    <source>
        <dbReference type="ARBA" id="ARBA00022741"/>
    </source>
</evidence>
<keyword evidence="5 11" id="KW-0545">Nucleotide biosynthesis</keyword>
<evidence type="ECO:0000256" key="10">
    <source>
        <dbReference type="ARBA" id="ARBA00057735"/>
    </source>
</evidence>
<evidence type="ECO:0000256" key="4">
    <source>
        <dbReference type="ARBA" id="ARBA00022679"/>
    </source>
</evidence>
<dbReference type="eggNOG" id="COG0125">
    <property type="taxonomic scope" value="Bacteria"/>
</dbReference>
<evidence type="ECO:0000256" key="9">
    <source>
        <dbReference type="ARBA" id="ARBA00048743"/>
    </source>
</evidence>
<dbReference type="PANTHER" id="PTHR10344">
    <property type="entry name" value="THYMIDYLATE KINASE"/>
    <property type="match status" value="1"/>
</dbReference>
<dbReference type="GO" id="GO:0005524">
    <property type="term" value="F:ATP binding"/>
    <property type="evidence" value="ECO:0007669"/>
    <property type="project" value="UniProtKB-UniRule"/>
</dbReference>
<reference evidence="14 16" key="2">
    <citation type="submission" date="2014-03" db="EMBL/GenBank/DDBJ databases">
        <title>Genomics of Bifidobacteria.</title>
        <authorList>
            <person name="Ventura M."/>
            <person name="Milani C."/>
            <person name="Lugli G.A."/>
        </authorList>
    </citation>
    <scope>NUCLEOTIDE SEQUENCE [LARGE SCALE GENOMIC DNA]</scope>
    <source>
        <strain evidence="14 16">LMG 11596</strain>
    </source>
</reference>
<feature type="domain" description="Thymidylate kinase-like" evidence="12">
    <location>
        <begin position="5"/>
        <end position="193"/>
    </location>
</feature>
<evidence type="ECO:0000256" key="5">
    <source>
        <dbReference type="ARBA" id="ARBA00022727"/>
    </source>
</evidence>
<dbReference type="OrthoDB" id="9774907at2"/>
<dbReference type="GO" id="GO:0006233">
    <property type="term" value="P:dTDP biosynthetic process"/>
    <property type="evidence" value="ECO:0007669"/>
    <property type="project" value="InterPro"/>
</dbReference>
<evidence type="ECO:0000256" key="2">
    <source>
        <dbReference type="ARBA" id="ARBA00012980"/>
    </source>
</evidence>
<dbReference type="NCBIfam" id="TIGR00041">
    <property type="entry name" value="DTMP_kinase"/>
    <property type="match status" value="1"/>
</dbReference>
<gene>
    <name evidence="11 13" type="primary">tmk</name>
    <name evidence="14" type="ORF">BGLCM_1548</name>
    <name evidence="13" type="ORF">BIFGAL_03999</name>
</gene>
<dbReference type="EMBL" id="JGYW01000012">
    <property type="protein sequence ID" value="KFI57060.1"/>
    <property type="molecule type" value="Genomic_DNA"/>
</dbReference>
<name>D1NVV5_9BIFI</name>
<evidence type="ECO:0000256" key="8">
    <source>
        <dbReference type="ARBA" id="ARBA00022840"/>
    </source>
</evidence>
<dbReference type="Proteomes" id="UP000029074">
    <property type="component" value="Unassembled WGS sequence"/>
</dbReference>
<dbReference type="GO" id="GO:0004798">
    <property type="term" value="F:dTMP kinase activity"/>
    <property type="evidence" value="ECO:0007669"/>
    <property type="project" value="UniProtKB-UniRule"/>
</dbReference>
<dbReference type="Gene3D" id="3.40.50.300">
    <property type="entry name" value="P-loop containing nucleotide triphosphate hydrolases"/>
    <property type="match status" value="1"/>
</dbReference>
<evidence type="ECO:0000259" key="12">
    <source>
        <dbReference type="Pfam" id="PF02223"/>
    </source>
</evidence>
<keyword evidence="8 11" id="KW-0067">ATP-binding</keyword>
<dbReference type="SUPFAM" id="SSF52540">
    <property type="entry name" value="P-loop containing nucleoside triphosphate hydrolases"/>
    <property type="match status" value="1"/>
</dbReference>
<dbReference type="PROSITE" id="PS01331">
    <property type="entry name" value="THYMIDYLATE_KINASE"/>
    <property type="match status" value="1"/>
</dbReference>
<comment type="function">
    <text evidence="10 11">Phosphorylation of dTMP to form dTDP in both de novo and salvage pathways of dTTP synthesis.</text>
</comment>
<dbReference type="CDD" id="cd01672">
    <property type="entry name" value="TMPK"/>
    <property type="match status" value="1"/>
</dbReference>
<evidence type="ECO:0000256" key="11">
    <source>
        <dbReference type="HAMAP-Rule" id="MF_00165"/>
    </source>
</evidence>
<dbReference type="InterPro" id="IPR039430">
    <property type="entry name" value="Thymidylate_kin-like_dom"/>
</dbReference>
<comment type="caution">
    <text evidence="13">The sequence shown here is derived from an EMBL/GenBank/DDBJ whole genome shotgun (WGS) entry which is preliminary data.</text>
</comment>
<dbReference type="Proteomes" id="UP000003656">
    <property type="component" value="Unassembled WGS sequence"/>
</dbReference>
<evidence type="ECO:0000256" key="3">
    <source>
        <dbReference type="ARBA" id="ARBA00017144"/>
    </source>
</evidence>
<dbReference type="FunFam" id="3.40.50.300:FF:000225">
    <property type="entry name" value="Thymidylate kinase"/>
    <property type="match status" value="1"/>
</dbReference>
<keyword evidence="16" id="KW-1185">Reference proteome</keyword>
<dbReference type="InterPro" id="IPR018094">
    <property type="entry name" value="Thymidylate_kinase"/>
</dbReference>
<dbReference type="EMBL" id="ABXB03000004">
    <property type="protein sequence ID" value="EFA22241.1"/>
    <property type="molecule type" value="Genomic_DNA"/>
</dbReference>
<evidence type="ECO:0000313" key="14">
    <source>
        <dbReference type="EMBL" id="KFI57060.1"/>
    </source>
</evidence>
<keyword evidence="4 11" id="KW-0808">Transferase</keyword>
<accession>D1NVV5</accession>
<dbReference type="InterPro" id="IPR027417">
    <property type="entry name" value="P-loop_NTPase"/>
</dbReference>
<evidence type="ECO:0000313" key="15">
    <source>
        <dbReference type="Proteomes" id="UP000003656"/>
    </source>
</evidence>
<comment type="similarity">
    <text evidence="1 11">Belongs to the thymidylate kinase family.</text>
</comment>
<dbReference type="STRING" id="561180.BIFGAL_03999"/>
<evidence type="ECO:0000256" key="1">
    <source>
        <dbReference type="ARBA" id="ARBA00009776"/>
    </source>
</evidence>
<comment type="catalytic activity">
    <reaction evidence="9 11">
        <text>dTMP + ATP = dTDP + ADP</text>
        <dbReference type="Rhea" id="RHEA:13517"/>
        <dbReference type="ChEBI" id="CHEBI:30616"/>
        <dbReference type="ChEBI" id="CHEBI:58369"/>
        <dbReference type="ChEBI" id="CHEBI:63528"/>
        <dbReference type="ChEBI" id="CHEBI:456216"/>
        <dbReference type="EC" id="2.7.4.9"/>
    </reaction>
</comment>
<evidence type="ECO:0000313" key="13">
    <source>
        <dbReference type="EMBL" id="EFA22241.1"/>
    </source>
</evidence>
<dbReference type="EC" id="2.7.4.9" evidence="2 11"/>
<reference evidence="13 15" key="1">
    <citation type="submission" date="2009-11" db="EMBL/GenBank/DDBJ databases">
        <authorList>
            <person name="Weinstock G."/>
            <person name="Sodergren E."/>
            <person name="Clifton S."/>
            <person name="Fulton L."/>
            <person name="Fulton B."/>
            <person name="Courtney L."/>
            <person name="Fronick C."/>
            <person name="Harrison M."/>
            <person name="Strong C."/>
            <person name="Farmer C."/>
            <person name="Delahaunty K."/>
            <person name="Markovic C."/>
            <person name="Hall O."/>
            <person name="Minx P."/>
            <person name="Tomlinson C."/>
            <person name="Mitreva M."/>
            <person name="Nelson J."/>
            <person name="Hou S."/>
            <person name="Wollam A."/>
            <person name="Pepin K.H."/>
            <person name="Johnson M."/>
            <person name="Bhonagiri V."/>
            <person name="Nash W.E."/>
            <person name="Warren W."/>
            <person name="Chinwalla A."/>
            <person name="Mardis E.R."/>
            <person name="Wilson R.K."/>
        </authorList>
    </citation>
    <scope>NUCLEOTIDE SEQUENCE [LARGE SCALE GENOMIC DNA]</scope>
    <source>
        <strain evidence="13 15">DSM 20093</strain>
    </source>
</reference>
<dbReference type="GO" id="GO:0006235">
    <property type="term" value="P:dTTP biosynthetic process"/>
    <property type="evidence" value="ECO:0007669"/>
    <property type="project" value="UniProtKB-UniRule"/>
</dbReference>
<protein>
    <recommendedName>
        <fullName evidence="3 11">Thymidylate kinase</fullName>
        <ecNumber evidence="2 11">2.7.4.9</ecNumber>
    </recommendedName>
    <alternativeName>
        <fullName evidence="11">dTMP kinase</fullName>
    </alternativeName>
</protein>
<proteinExistence type="inferred from homology"/>